<feature type="transmembrane region" description="Helical" evidence="9">
    <location>
        <begin position="33"/>
        <end position="53"/>
    </location>
</feature>
<feature type="transmembrane region" description="Helical" evidence="9">
    <location>
        <begin position="193"/>
        <end position="212"/>
    </location>
</feature>
<dbReference type="SMART" id="SM01091">
    <property type="entry name" value="CorC_HlyC"/>
    <property type="match status" value="1"/>
</dbReference>
<evidence type="ECO:0000256" key="5">
    <source>
        <dbReference type="ARBA" id="ARBA00022692"/>
    </source>
</evidence>
<feature type="transmembrane region" description="Helical" evidence="9">
    <location>
        <begin position="163"/>
        <end position="181"/>
    </location>
</feature>
<dbReference type="AlphaFoldDB" id="A0A2S2CLF1"/>
<evidence type="ECO:0000259" key="10">
    <source>
        <dbReference type="SMART" id="SM01091"/>
    </source>
</evidence>
<keyword evidence="5 9" id="KW-0812">Transmembrane</keyword>
<organism evidence="11 12">
    <name type="scientific">Azospirillum thermophilum</name>
    <dbReference type="NCBI Taxonomy" id="2202148"/>
    <lineage>
        <taxon>Bacteria</taxon>
        <taxon>Pseudomonadati</taxon>
        <taxon>Pseudomonadota</taxon>
        <taxon>Alphaproteobacteria</taxon>
        <taxon>Rhodospirillales</taxon>
        <taxon>Azospirillaceae</taxon>
        <taxon>Azospirillum</taxon>
    </lineage>
</organism>
<evidence type="ECO:0000256" key="8">
    <source>
        <dbReference type="ARBA" id="ARBA00023136"/>
    </source>
</evidence>
<evidence type="ECO:0000256" key="2">
    <source>
        <dbReference type="ARBA" id="ARBA00022448"/>
    </source>
</evidence>
<keyword evidence="12" id="KW-1185">Reference proteome</keyword>
<dbReference type="PANTHER" id="PTHR32507:SF7">
    <property type="entry name" value="K(+)_H(+) ANTIPORTER NHAP2"/>
    <property type="match status" value="1"/>
</dbReference>
<feature type="transmembrane region" description="Helical" evidence="9">
    <location>
        <begin position="6"/>
        <end position="26"/>
    </location>
</feature>
<evidence type="ECO:0000256" key="7">
    <source>
        <dbReference type="ARBA" id="ARBA00023065"/>
    </source>
</evidence>
<dbReference type="NCBIfam" id="NF003715">
    <property type="entry name" value="PRK05326.1-2"/>
    <property type="match status" value="1"/>
</dbReference>
<proteinExistence type="predicted"/>
<keyword evidence="4" id="KW-1003">Cell membrane</keyword>
<sequence length="617" mass="66368">MEAASYIILIGSSLLIASILTSYLALRVGTPLLLIFLAVGLLAGEDGIGGIRFNDADSAFLIGSMALAVILFESGFDTKLSSYRAAAWPAMSLATVGVAITTGIVGAASHYLLDLPWVESLLVGAAVSSTDAAAVFFLLRAGGITLRDRVRSTLEIESGSNDPMAIMLTIILVEAAVHGWGTPWDVALEFVRAIGGGGILGLAGGWLLVAFINGAKLEAGLNPVVTLAFALFLFAGTNIIGGSGYLAVYIAGLYAGNVKLRGALELRRFHSGLTWLSQIVMFVMLGLLATPREFDRILLPGLGVAAVLILVARPLAVWLCLLPFRFSANESTFMAWVGLRGAVSLLLALVPVLGDLPGGQVIFNTAFLVVITSLLVQGWTIGPMARWLGLIVPPRRGPVDRVELELPGEADQELVAYRVHAQSPAARGQRLPRWARPSLVIREGRVVPLHKAKPLQPGDHVYVFAAPGRLVLIDKLFGGSRPLDQNDREFYGDLVLNPDATVGQIAEMYGLPLSLANAQRTLRDLLQMEFGGACELGDRVRMGGVELIVRDIEDGEIQSIGLALEPTPVAKPRVALFSRPKELWGRLRGWWGSRSFRRWQRRQQERKRRPDGAAGSD</sequence>
<feature type="transmembrane region" description="Helical" evidence="9">
    <location>
        <begin position="272"/>
        <end position="290"/>
    </location>
</feature>
<dbReference type="EMBL" id="CP029352">
    <property type="protein sequence ID" value="AWK85333.1"/>
    <property type="molecule type" value="Genomic_DNA"/>
</dbReference>
<evidence type="ECO:0000313" key="11">
    <source>
        <dbReference type="EMBL" id="AWK85333.1"/>
    </source>
</evidence>
<feature type="transmembrane region" description="Helical" evidence="9">
    <location>
        <begin position="59"/>
        <end position="76"/>
    </location>
</feature>
<evidence type="ECO:0000256" key="3">
    <source>
        <dbReference type="ARBA" id="ARBA00022449"/>
    </source>
</evidence>
<reference evidence="12" key="1">
    <citation type="submission" date="2018-05" db="EMBL/GenBank/DDBJ databases">
        <title>Azospirillum thermophila sp. nov., a novel isolated from hot spring.</title>
        <authorList>
            <person name="Zhao Z."/>
        </authorList>
    </citation>
    <scope>NUCLEOTIDE SEQUENCE [LARGE SCALE GENOMIC DNA]</scope>
    <source>
        <strain evidence="12">CFH 70021</strain>
    </source>
</reference>
<feature type="transmembrane region" description="Helical" evidence="9">
    <location>
        <begin position="224"/>
        <end position="252"/>
    </location>
</feature>
<dbReference type="InterPro" id="IPR006153">
    <property type="entry name" value="Cation/H_exchanger_TM"/>
</dbReference>
<dbReference type="GO" id="GO:1902600">
    <property type="term" value="P:proton transmembrane transport"/>
    <property type="evidence" value="ECO:0007669"/>
    <property type="project" value="InterPro"/>
</dbReference>
<feature type="transmembrane region" description="Helical" evidence="9">
    <location>
        <begin position="333"/>
        <end position="354"/>
    </location>
</feature>
<feature type="domain" description="Transporter-associated" evidence="10">
    <location>
        <begin position="487"/>
        <end position="566"/>
    </location>
</feature>
<keyword evidence="3" id="KW-0050">Antiport</keyword>
<dbReference type="NCBIfam" id="NF003714">
    <property type="entry name" value="PRK05326.1-1"/>
    <property type="match status" value="1"/>
</dbReference>
<keyword evidence="2" id="KW-0813">Transport</keyword>
<comment type="subcellular location">
    <subcellularLocation>
        <location evidence="1">Cell membrane</location>
        <topology evidence="1">Multi-pass membrane protein</topology>
    </subcellularLocation>
</comment>
<name>A0A2S2CLF1_9PROT</name>
<keyword evidence="6 9" id="KW-1133">Transmembrane helix</keyword>
<keyword evidence="7" id="KW-0406">Ion transport</keyword>
<dbReference type="PANTHER" id="PTHR32507">
    <property type="entry name" value="NA(+)/H(+) ANTIPORTER 1"/>
    <property type="match status" value="1"/>
</dbReference>
<dbReference type="Proteomes" id="UP000245629">
    <property type="component" value="Chromosome 1"/>
</dbReference>
<evidence type="ECO:0000256" key="4">
    <source>
        <dbReference type="ARBA" id="ARBA00022475"/>
    </source>
</evidence>
<dbReference type="KEGG" id="azz:DEW08_03310"/>
<evidence type="ECO:0000256" key="6">
    <source>
        <dbReference type="ARBA" id="ARBA00022989"/>
    </source>
</evidence>
<feature type="transmembrane region" description="Helical" evidence="9">
    <location>
        <begin position="88"/>
        <end position="109"/>
    </location>
</feature>
<evidence type="ECO:0000256" key="1">
    <source>
        <dbReference type="ARBA" id="ARBA00004651"/>
    </source>
</evidence>
<dbReference type="Pfam" id="PF00999">
    <property type="entry name" value="Na_H_Exchanger"/>
    <property type="match status" value="1"/>
</dbReference>
<dbReference type="RefSeq" id="WP_109324468.1">
    <property type="nucleotide sequence ID" value="NZ_CP029352.1"/>
</dbReference>
<dbReference type="GO" id="GO:0015297">
    <property type="term" value="F:antiporter activity"/>
    <property type="evidence" value="ECO:0007669"/>
    <property type="project" value="UniProtKB-KW"/>
</dbReference>
<feature type="transmembrane region" description="Helical" evidence="9">
    <location>
        <begin position="121"/>
        <end position="142"/>
    </location>
</feature>
<evidence type="ECO:0000313" key="12">
    <source>
        <dbReference type="Proteomes" id="UP000245629"/>
    </source>
</evidence>
<protein>
    <submittedName>
        <fullName evidence="11">Potassium/proton antiporter</fullName>
    </submittedName>
</protein>
<dbReference type="InterPro" id="IPR038770">
    <property type="entry name" value="Na+/solute_symporter_sf"/>
</dbReference>
<dbReference type="GO" id="GO:0005886">
    <property type="term" value="C:plasma membrane"/>
    <property type="evidence" value="ECO:0007669"/>
    <property type="project" value="UniProtKB-SubCell"/>
</dbReference>
<keyword evidence="8 9" id="KW-0472">Membrane</keyword>
<feature type="transmembrane region" description="Helical" evidence="9">
    <location>
        <begin position="361"/>
        <end position="381"/>
    </location>
</feature>
<accession>A0A2S2CLF1</accession>
<dbReference type="OrthoDB" id="9810759at2"/>
<dbReference type="InterPro" id="IPR005170">
    <property type="entry name" value="Transptr-assoc_dom"/>
</dbReference>
<feature type="transmembrane region" description="Helical" evidence="9">
    <location>
        <begin position="297"/>
        <end position="321"/>
    </location>
</feature>
<dbReference type="Gene3D" id="1.20.1530.20">
    <property type="match status" value="1"/>
</dbReference>
<dbReference type="NCBIfam" id="NF003716">
    <property type="entry name" value="PRK05326.1-3"/>
    <property type="match status" value="1"/>
</dbReference>
<gene>
    <name evidence="11" type="ORF">DEW08_03310</name>
</gene>
<evidence type="ECO:0000256" key="9">
    <source>
        <dbReference type="SAM" id="Phobius"/>
    </source>
</evidence>